<evidence type="ECO:0000256" key="2">
    <source>
        <dbReference type="ARBA" id="ARBA00006574"/>
    </source>
</evidence>
<dbReference type="Gramene" id="KJB64558">
    <property type="protein sequence ID" value="KJB64558"/>
    <property type="gene ID" value="B456_010G055900"/>
</dbReference>
<sequence>MCLKSIDVVFRFRHLSFWSRSTLTLWIVCFFRQFFGSVIKVDYLTLRHGFIIKYIKRSLDDDFKVVVGISPIIWFIAVLFLLAYTHGWYSYLWLPFIPLIYEFTIRSCYHEHIEDVIIRVSMGVIIQFLFSYVTLPLYALVTQVRYT</sequence>
<keyword evidence="7" id="KW-0568">Pathogenesis-related protein</keyword>
<comment type="subcellular location">
    <subcellularLocation>
        <location evidence="1">Membrane</location>
        <topology evidence="1">Multi-pass membrane protein</topology>
    </subcellularLocation>
</comment>
<dbReference type="EMBL" id="CM001749">
    <property type="protein sequence ID" value="KJB64558.1"/>
    <property type="molecule type" value="Genomic_DNA"/>
</dbReference>
<keyword evidence="10" id="KW-1185">Reference proteome</keyword>
<name>A0A0D2SN78_GOSRA</name>
<proteinExistence type="inferred from homology"/>
<gene>
    <name evidence="9" type="ORF">B456_010G055900</name>
</gene>
<dbReference type="InterPro" id="IPR004326">
    <property type="entry name" value="Mlo"/>
</dbReference>
<dbReference type="Proteomes" id="UP000032304">
    <property type="component" value="Chromosome 10"/>
</dbReference>
<evidence type="ECO:0000256" key="7">
    <source>
        <dbReference type="ARBA" id="ARBA00023265"/>
    </source>
</evidence>
<comment type="similarity">
    <text evidence="2">Belongs to the MLO family.</text>
</comment>
<evidence type="ECO:0000256" key="4">
    <source>
        <dbReference type="ARBA" id="ARBA00022821"/>
    </source>
</evidence>
<dbReference type="PANTHER" id="PTHR31942:SF84">
    <property type="entry name" value="MLO-LIKE PROTEIN 12"/>
    <property type="match status" value="1"/>
</dbReference>
<feature type="transmembrane region" description="Helical" evidence="8">
    <location>
        <begin position="23"/>
        <end position="44"/>
    </location>
</feature>
<evidence type="ECO:0000256" key="5">
    <source>
        <dbReference type="ARBA" id="ARBA00022989"/>
    </source>
</evidence>
<evidence type="ECO:0000313" key="10">
    <source>
        <dbReference type="Proteomes" id="UP000032304"/>
    </source>
</evidence>
<dbReference type="STRING" id="29730.A0A0D2SN78"/>
<evidence type="ECO:0000256" key="6">
    <source>
        <dbReference type="ARBA" id="ARBA00023136"/>
    </source>
</evidence>
<reference evidence="9 10" key="1">
    <citation type="journal article" date="2012" name="Nature">
        <title>Repeated polyploidization of Gossypium genomes and the evolution of spinnable cotton fibres.</title>
        <authorList>
            <person name="Paterson A.H."/>
            <person name="Wendel J.F."/>
            <person name="Gundlach H."/>
            <person name="Guo H."/>
            <person name="Jenkins J."/>
            <person name="Jin D."/>
            <person name="Llewellyn D."/>
            <person name="Showmaker K.C."/>
            <person name="Shu S."/>
            <person name="Udall J."/>
            <person name="Yoo M.J."/>
            <person name="Byers R."/>
            <person name="Chen W."/>
            <person name="Doron-Faigenboim A."/>
            <person name="Duke M.V."/>
            <person name="Gong L."/>
            <person name="Grimwood J."/>
            <person name="Grover C."/>
            <person name="Grupp K."/>
            <person name="Hu G."/>
            <person name="Lee T.H."/>
            <person name="Li J."/>
            <person name="Lin L."/>
            <person name="Liu T."/>
            <person name="Marler B.S."/>
            <person name="Page J.T."/>
            <person name="Roberts A.W."/>
            <person name="Romanel E."/>
            <person name="Sanders W.S."/>
            <person name="Szadkowski E."/>
            <person name="Tan X."/>
            <person name="Tang H."/>
            <person name="Xu C."/>
            <person name="Wang J."/>
            <person name="Wang Z."/>
            <person name="Zhang D."/>
            <person name="Zhang L."/>
            <person name="Ashrafi H."/>
            <person name="Bedon F."/>
            <person name="Bowers J.E."/>
            <person name="Brubaker C.L."/>
            <person name="Chee P.W."/>
            <person name="Das S."/>
            <person name="Gingle A.R."/>
            <person name="Haigler C.H."/>
            <person name="Harker D."/>
            <person name="Hoffmann L.V."/>
            <person name="Hovav R."/>
            <person name="Jones D.C."/>
            <person name="Lemke C."/>
            <person name="Mansoor S."/>
            <person name="ur Rahman M."/>
            <person name="Rainville L.N."/>
            <person name="Rambani A."/>
            <person name="Reddy U.K."/>
            <person name="Rong J.K."/>
            <person name="Saranga Y."/>
            <person name="Scheffler B.E."/>
            <person name="Scheffler J.A."/>
            <person name="Stelly D.M."/>
            <person name="Triplett B.A."/>
            <person name="Van Deynze A."/>
            <person name="Vaslin M.F."/>
            <person name="Waghmare V.N."/>
            <person name="Walford S.A."/>
            <person name="Wright R.J."/>
            <person name="Zaki E.A."/>
            <person name="Zhang T."/>
            <person name="Dennis E.S."/>
            <person name="Mayer K.F."/>
            <person name="Peterson D.G."/>
            <person name="Rokhsar D.S."/>
            <person name="Wang X."/>
            <person name="Schmutz J."/>
        </authorList>
    </citation>
    <scope>NUCLEOTIDE SEQUENCE [LARGE SCALE GENOMIC DNA]</scope>
</reference>
<evidence type="ECO:0008006" key="11">
    <source>
        <dbReference type="Google" id="ProtNLM"/>
    </source>
</evidence>
<accession>A0A0D2SN78</accession>
<dbReference type="AlphaFoldDB" id="A0A0D2SN78"/>
<organism evidence="9 10">
    <name type="scientific">Gossypium raimondii</name>
    <name type="common">Peruvian cotton</name>
    <name type="synonym">Gossypium klotzschianum subsp. raimondii</name>
    <dbReference type="NCBI Taxonomy" id="29730"/>
    <lineage>
        <taxon>Eukaryota</taxon>
        <taxon>Viridiplantae</taxon>
        <taxon>Streptophyta</taxon>
        <taxon>Embryophyta</taxon>
        <taxon>Tracheophyta</taxon>
        <taxon>Spermatophyta</taxon>
        <taxon>Magnoliopsida</taxon>
        <taxon>eudicotyledons</taxon>
        <taxon>Gunneridae</taxon>
        <taxon>Pentapetalae</taxon>
        <taxon>rosids</taxon>
        <taxon>malvids</taxon>
        <taxon>Malvales</taxon>
        <taxon>Malvaceae</taxon>
        <taxon>Malvoideae</taxon>
        <taxon>Gossypium</taxon>
    </lineage>
</organism>
<keyword evidence="5 8" id="KW-1133">Transmembrane helix</keyword>
<evidence type="ECO:0000256" key="3">
    <source>
        <dbReference type="ARBA" id="ARBA00022692"/>
    </source>
</evidence>
<keyword evidence="3 8" id="KW-0812">Transmembrane</keyword>
<protein>
    <recommendedName>
        <fullName evidence="11">MLO-like protein</fullName>
    </recommendedName>
</protein>
<keyword evidence="4" id="KW-0611">Plant defense</keyword>
<dbReference type="Pfam" id="PF03094">
    <property type="entry name" value="Mlo"/>
    <property type="match status" value="1"/>
</dbReference>
<evidence type="ECO:0000256" key="1">
    <source>
        <dbReference type="ARBA" id="ARBA00004141"/>
    </source>
</evidence>
<feature type="transmembrane region" description="Helical" evidence="8">
    <location>
        <begin position="65"/>
        <end position="84"/>
    </location>
</feature>
<dbReference type="GO" id="GO:0006952">
    <property type="term" value="P:defense response"/>
    <property type="evidence" value="ECO:0007669"/>
    <property type="project" value="UniProtKB-KW"/>
</dbReference>
<dbReference type="PANTHER" id="PTHR31942">
    <property type="entry name" value="MLO-LIKE PROTEIN 1"/>
    <property type="match status" value="1"/>
</dbReference>
<dbReference type="GO" id="GO:0016020">
    <property type="term" value="C:membrane"/>
    <property type="evidence" value="ECO:0007669"/>
    <property type="project" value="UniProtKB-SubCell"/>
</dbReference>
<evidence type="ECO:0000313" key="9">
    <source>
        <dbReference type="EMBL" id="KJB64558.1"/>
    </source>
</evidence>
<evidence type="ECO:0000256" key="8">
    <source>
        <dbReference type="SAM" id="Phobius"/>
    </source>
</evidence>
<feature type="transmembrane region" description="Helical" evidence="8">
    <location>
        <begin position="116"/>
        <end position="141"/>
    </location>
</feature>
<keyword evidence="6 8" id="KW-0472">Membrane</keyword>